<evidence type="ECO:0000256" key="1">
    <source>
        <dbReference type="SAM" id="Phobius"/>
    </source>
</evidence>
<dbReference type="PANTHER" id="PTHR11607:SF3">
    <property type="entry name" value="LYSOSOMAL ALPHA-MANNOSIDASE"/>
    <property type="match status" value="1"/>
</dbReference>
<protein>
    <submittedName>
        <fullName evidence="3">Alpha-mannosidase 2x</fullName>
    </submittedName>
</protein>
<keyword evidence="1" id="KW-0472">Membrane</keyword>
<reference evidence="3 4" key="1">
    <citation type="submission" date="2019-04" db="EMBL/GenBank/DDBJ databases">
        <title>Annotation for the trematode Fasciola gigantica.</title>
        <authorList>
            <person name="Choi Y.-J."/>
        </authorList>
    </citation>
    <scope>NUCLEOTIDE SEQUENCE [LARGE SCALE GENOMIC DNA]</scope>
    <source>
        <strain evidence="3">Uganda_cow_1</strain>
    </source>
</reference>
<sequence>MRLRLRSVRRAVLVTSVLFFTSCVYLYLYAGYKENNPSESDRQSQLFQQKWETREKELLIHNQFDPTVITAHRQSTASKMEMEKIFEELKFENKPGGVWKQGFEITYNMSQWEREPLEVFLVPHSHQDPGWIFTIDEYFEKKTRAGLDATLDILLRHPEARFIYAEMSFFSKWVSGLTPKSKSLVAQLLHNGQLEIVSGGWVMPDEATASYYAIVDQVIEGHHWLWDNFAYRPNISWSIDPFGQSTSVAYLIRKMGFMGMVIGRVHYEVKKYLAQRKALEFHWRQSWDPETQAQIPCHLLAFYAYDVPHTCGPDPAVCCQFDFLRLKTAPCPWKHNPSVIRAENVDER</sequence>
<dbReference type="GO" id="GO:0000139">
    <property type="term" value="C:Golgi membrane"/>
    <property type="evidence" value="ECO:0007669"/>
    <property type="project" value="TreeGrafter"/>
</dbReference>
<proteinExistence type="predicted"/>
<feature type="transmembrane region" description="Helical" evidence="1">
    <location>
        <begin position="12"/>
        <end position="32"/>
    </location>
</feature>
<dbReference type="STRING" id="46835.A0A504YSM2"/>
<dbReference type="InterPro" id="IPR027291">
    <property type="entry name" value="Glyco_hydro_38_N_sf"/>
</dbReference>
<dbReference type="InterPro" id="IPR011330">
    <property type="entry name" value="Glyco_hydro/deAcase_b/a-brl"/>
</dbReference>
<dbReference type="Pfam" id="PF01074">
    <property type="entry name" value="Glyco_hydro_38N"/>
    <property type="match status" value="1"/>
</dbReference>
<evidence type="ECO:0000313" key="3">
    <source>
        <dbReference type="EMBL" id="TPP60778.1"/>
    </source>
</evidence>
<keyword evidence="1" id="KW-0812">Transmembrane</keyword>
<gene>
    <name evidence="3" type="ORF">FGIG_08952</name>
</gene>
<comment type="caution">
    <text evidence="3">The sequence shown here is derived from an EMBL/GenBank/DDBJ whole genome shotgun (WGS) entry which is preliminary data.</text>
</comment>
<dbReference type="GO" id="GO:0004559">
    <property type="term" value="F:alpha-mannosidase activity"/>
    <property type="evidence" value="ECO:0007669"/>
    <property type="project" value="InterPro"/>
</dbReference>
<dbReference type="InterPro" id="IPR000602">
    <property type="entry name" value="Glyco_hydro_38_N"/>
</dbReference>
<organism evidence="3 4">
    <name type="scientific">Fasciola gigantica</name>
    <name type="common">Giant liver fluke</name>
    <dbReference type="NCBI Taxonomy" id="46835"/>
    <lineage>
        <taxon>Eukaryota</taxon>
        <taxon>Metazoa</taxon>
        <taxon>Spiralia</taxon>
        <taxon>Lophotrochozoa</taxon>
        <taxon>Platyhelminthes</taxon>
        <taxon>Trematoda</taxon>
        <taxon>Digenea</taxon>
        <taxon>Plagiorchiida</taxon>
        <taxon>Echinostomata</taxon>
        <taxon>Echinostomatoidea</taxon>
        <taxon>Fasciolidae</taxon>
        <taxon>Fasciola</taxon>
    </lineage>
</organism>
<evidence type="ECO:0000313" key="4">
    <source>
        <dbReference type="Proteomes" id="UP000316759"/>
    </source>
</evidence>
<dbReference type="SUPFAM" id="SSF88713">
    <property type="entry name" value="Glycoside hydrolase/deacetylase"/>
    <property type="match status" value="1"/>
</dbReference>
<keyword evidence="1" id="KW-1133">Transmembrane helix</keyword>
<keyword evidence="4" id="KW-1185">Reference proteome</keyword>
<dbReference type="Gene3D" id="3.20.110.10">
    <property type="entry name" value="Glycoside hydrolase 38, N terminal domain"/>
    <property type="match status" value="1"/>
</dbReference>
<dbReference type="InterPro" id="IPR050843">
    <property type="entry name" value="Glycosyl_Hydrlase_38"/>
</dbReference>
<dbReference type="PROSITE" id="PS51257">
    <property type="entry name" value="PROKAR_LIPOPROTEIN"/>
    <property type="match status" value="1"/>
</dbReference>
<name>A0A504YSM2_FASGI</name>
<dbReference type="GO" id="GO:0006013">
    <property type="term" value="P:mannose metabolic process"/>
    <property type="evidence" value="ECO:0007669"/>
    <property type="project" value="InterPro"/>
</dbReference>
<feature type="domain" description="Glycoside hydrolase family 38 N-terminal" evidence="2">
    <location>
        <begin position="119"/>
        <end position="321"/>
    </location>
</feature>
<dbReference type="Proteomes" id="UP000316759">
    <property type="component" value="Unassembled WGS sequence"/>
</dbReference>
<dbReference type="GO" id="GO:0006491">
    <property type="term" value="P:N-glycan processing"/>
    <property type="evidence" value="ECO:0007669"/>
    <property type="project" value="TreeGrafter"/>
</dbReference>
<dbReference type="AlphaFoldDB" id="A0A504YSM2"/>
<evidence type="ECO:0000259" key="2">
    <source>
        <dbReference type="Pfam" id="PF01074"/>
    </source>
</evidence>
<dbReference type="EMBL" id="SUNJ01008981">
    <property type="protein sequence ID" value="TPP60778.1"/>
    <property type="molecule type" value="Genomic_DNA"/>
</dbReference>
<dbReference type="OrthoDB" id="10261055at2759"/>
<accession>A0A504YSM2</accession>
<dbReference type="PANTHER" id="PTHR11607">
    <property type="entry name" value="ALPHA-MANNOSIDASE"/>
    <property type="match status" value="1"/>
</dbReference>